<reference evidence="1 2" key="1">
    <citation type="submission" date="2021-03" db="EMBL/GenBank/DDBJ databases">
        <title>Genomic Encyclopedia of Type Strains, Phase IV (KMG-IV): sequencing the most valuable type-strain genomes for metagenomic binning, comparative biology and taxonomic classification.</title>
        <authorList>
            <person name="Goeker M."/>
        </authorList>
    </citation>
    <scope>NUCLEOTIDE SEQUENCE [LARGE SCALE GENOMIC DNA]</scope>
    <source>
        <strain evidence="1 2">DSM 26806</strain>
    </source>
</reference>
<evidence type="ECO:0000313" key="1">
    <source>
        <dbReference type="EMBL" id="MBP2002386.1"/>
    </source>
</evidence>
<organism evidence="1 2">
    <name type="scientific">Paenibacillus shirakamiensis</name>
    <dbReference type="NCBI Taxonomy" id="1265935"/>
    <lineage>
        <taxon>Bacteria</taxon>
        <taxon>Bacillati</taxon>
        <taxon>Bacillota</taxon>
        <taxon>Bacilli</taxon>
        <taxon>Bacillales</taxon>
        <taxon>Paenibacillaceae</taxon>
        <taxon>Paenibacillus</taxon>
    </lineage>
</organism>
<accession>A0ABS4JKZ2</accession>
<gene>
    <name evidence="1" type="ORF">J2Z69_003459</name>
</gene>
<dbReference type="RefSeq" id="WP_209865328.1">
    <property type="nucleotide sequence ID" value="NZ_JAGGLD010000008.1"/>
</dbReference>
<evidence type="ECO:0000313" key="2">
    <source>
        <dbReference type="Proteomes" id="UP001519288"/>
    </source>
</evidence>
<name>A0ABS4JKZ2_9BACL</name>
<keyword evidence="2" id="KW-1185">Reference proteome</keyword>
<proteinExistence type="predicted"/>
<dbReference type="Proteomes" id="UP001519288">
    <property type="component" value="Unassembled WGS sequence"/>
</dbReference>
<sequence>MEDTAVGGDVPPIEFESLVAVPMSEDIGLEDFFRVIRKLIDDYGLNIKMSVFQLPLGKRYSLCENGIRRACAVVKVTTAVSNKYILEMARPDGWSISTLI</sequence>
<protein>
    <submittedName>
        <fullName evidence="1">Uncharacterized protein</fullName>
    </submittedName>
</protein>
<comment type="caution">
    <text evidence="1">The sequence shown here is derived from an EMBL/GenBank/DDBJ whole genome shotgun (WGS) entry which is preliminary data.</text>
</comment>
<dbReference type="EMBL" id="JAGGLD010000008">
    <property type="protein sequence ID" value="MBP2002386.1"/>
    <property type="molecule type" value="Genomic_DNA"/>
</dbReference>